<comment type="caution">
    <text evidence="1">The sequence shown here is derived from an EMBL/GenBank/DDBJ whole genome shotgun (WGS) entry which is preliminary data.</text>
</comment>
<sequence length="67" mass="7260">HPDLDQVLPRRLNQGVGEFAVEDQTREIGEDELPCHLELSGGVRSTCQVSTKGEVNISDGTKISRAA</sequence>
<accession>A0ABV0RYP8</accession>
<evidence type="ECO:0000313" key="1">
    <source>
        <dbReference type="EMBL" id="MEQ2212757.1"/>
    </source>
</evidence>
<reference evidence="1 2" key="1">
    <citation type="submission" date="2021-06" db="EMBL/GenBank/DDBJ databases">
        <authorList>
            <person name="Palmer J.M."/>
        </authorList>
    </citation>
    <scope>NUCLEOTIDE SEQUENCE [LARGE SCALE GENOMIC DNA]</scope>
    <source>
        <strain evidence="1 2">XC_2019</strain>
        <tissue evidence="1">Muscle</tissue>
    </source>
</reference>
<evidence type="ECO:0000313" key="2">
    <source>
        <dbReference type="Proteomes" id="UP001434883"/>
    </source>
</evidence>
<feature type="non-terminal residue" evidence="1">
    <location>
        <position position="1"/>
    </location>
</feature>
<proteinExistence type="predicted"/>
<keyword evidence="2" id="KW-1185">Reference proteome</keyword>
<name>A0ABV0RYP8_9TELE</name>
<organism evidence="1 2">
    <name type="scientific">Xenoophorus captivus</name>
    <dbReference type="NCBI Taxonomy" id="1517983"/>
    <lineage>
        <taxon>Eukaryota</taxon>
        <taxon>Metazoa</taxon>
        <taxon>Chordata</taxon>
        <taxon>Craniata</taxon>
        <taxon>Vertebrata</taxon>
        <taxon>Euteleostomi</taxon>
        <taxon>Actinopterygii</taxon>
        <taxon>Neopterygii</taxon>
        <taxon>Teleostei</taxon>
        <taxon>Neoteleostei</taxon>
        <taxon>Acanthomorphata</taxon>
        <taxon>Ovalentaria</taxon>
        <taxon>Atherinomorphae</taxon>
        <taxon>Cyprinodontiformes</taxon>
        <taxon>Goodeidae</taxon>
        <taxon>Xenoophorus</taxon>
    </lineage>
</organism>
<dbReference type="Proteomes" id="UP001434883">
    <property type="component" value="Unassembled WGS sequence"/>
</dbReference>
<gene>
    <name evidence="1" type="ORF">XENOCAPTIV_004619</name>
</gene>
<protein>
    <submittedName>
        <fullName evidence="1">Uncharacterized protein</fullName>
    </submittedName>
</protein>
<dbReference type="EMBL" id="JAHRIN010060308">
    <property type="protein sequence ID" value="MEQ2212757.1"/>
    <property type="molecule type" value="Genomic_DNA"/>
</dbReference>